<proteinExistence type="predicted"/>
<dbReference type="AlphaFoldDB" id="A0A3B0CI14"/>
<dbReference type="Proteomes" id="UP000282311">
    <property type="component" value="Unassembled WGS sequence"/>
</dbReference>
<organism evidence="6 7">
    <name type="scientific">Paenibacillus ginsengarvi</name>
    <dbReference type="NCBI Taxonomy" id="400777"/>
    <lineage>
        <taxon>Bacteria</taxon>
        <taxon>Bacillati</taxon>
        <taxon>Bacillota</taxon>
        <taxon>Bacilli</taxon>
        <taxon>Bacillales</taxon>
        <taxon>Paenibacillaceae</taxon>
        <taxon>Paenibacillus</taxon>
    </lineage>
</organism>
<evidence type="ECO:0000313" key="6">
    <source>
        <dbReference type="EMBL" id="RKN84680.1"/>
    </source>
</evidence>
<evidence type="ECO:0000256" key="2">
    <source>
        <dbReference type="ARBA" id="ARBA00022741"/>
    </source>
</evidence>
<dbReference type="GO" id="GO:0016301">
    <property type="term" value="F:kinase activity"/>
    <property type="evidence" value="ECO:0007669"/>
    <property type="project" value="UniProtKB-KW"/>
</dbReference>
<evidence type="ECO:0000256" key="1">
    <source>
        <dbReference type="ARBA" id="ARBA00022679"/>
    </source>
</evidence>
<dbReference type="EMBL" id="RBAH01000007">
    <property type="protein sequence ID" value="RKN84680.1"/>
    <property type="molecule type" value="Genomic_DNA"/>
</dbReference>
<keyword evidence="3 6" id="KW-0418">Kinase</keyword>
<dbReference type="OrthoDB" id="9804377at2"/>
<comment type="caution">
    <text evidence="6">The sequence shown here is derived from an EMBL/GenBank/DDBJ whole genome shotgun (WGS) entry which is preliminary data.</text>
</comment>
<name>A0A3B0CI14_9BACL</name>
<feature type="domain" description="Thiamin pyrophosphokinase catalytic" evidence="5">
    <location>
        <begin position="198"/>
        <end position="237"/>
    </location>
</feature>
<dbReference type="Gene3D" id="3.40.50.10240">
    <property type="entry name" value="Thiamin pyrophosphokinase, catalytic domain"/>
    <property type="match status" value="1"/>
</dbReference>
<dbReference type="InterPro" id="IPR047795">
    <property type="entry name" value="Put_SteA-like"/>
</dbReference>
<evidence type="ECO:0000256" key="3">
    <source>
        <dbReference type="ARBA" id="ARBA00022777"/>
    </source>
</evidence>
<evidence type="ECO:0000313" key="7">
    <source>
        <dbReference type="Proteomes" id="UP000282311"/>
    </source>
</evidence>
<dbReference type="GO" id="GO:0005524">
    <property type="term" value="F:ATP binding"/>
    <property type="evidence" value="ECO:0007669"/>
    <property type="project" value="UniProtKB-KW"/>
</dbReference>
<accession>A0A3B0CI14</accession>
<reference evidence="6 7" key="1">
    <citation type="journal article" date="2007" name="Int. J. Syst. Evol. Microbiol.">
        <title>Paenibacillus ginsengarvi sp. nov., isolated from soil from ginseng cultivation.</title>
        <authorList>
            <person name="Yoon M.H."/>
            <person name="Ten L.N."/>
            <person name="Im W.T."/>
        </authorList>
    </citation>
    <scope>NUCLEOTIDE SEQUENCE [LARGE SCALE GENOMIC DNA]</scope>
    <source>
        <strain evidence="6 7">KCTC 13059</strain>
    </source>
</reference>
<dbReference type="NCBIfam" id="NF040608">
    <property type="entry name" value="division_SteA"/>
    <property type="match status" value="1"/>
</dbReference>
<dbReference type="SUPFAM" id="SSF63999">
    <property type="entry name" value="Thiamin pyrophosphokinase, catalytic domain"/>
    <property type="match status" value="1"/>
</dbReference>
<sequence>MRINNVRAAAVMEGVVRADRNTKRLLRHIRRGEIALICHDDLDEPAAEGLLRSGVKAVINSGRTMTSAFPHDGPLLLLREGIPIYEIDESSFELLQDGERIRIRDGTLTGLHAELVCYPFGYEEWERLKRTGERMYPLTLLGFAENTLHYAANELNSLTRPLTLPELNNPLETRDVLVVSRGSGCREDLAALRHYIRSAKPVLVGVDGGADVLVSQGYVPDLIIGDMDSVSDQTLRVGAQLLVHAYPDGWAPGLERIRQLGLASDTVAAPGTSEDLALRLSYEQGAARIVIVGSHSEPIDFLKKGRAGMASTLLVRMLVGHKLIDAKGASLWGSKKSQLHKFAAIVEGGALWRTSPYR</sequence>
<keyword evidence="4" id="KW-0067">ATP-binding</keyword>
<dbReference type="InterPro" id="IPR007371">
    <property type="entry name" value="TPK_catalytic"/>
</dbReference>
<dbReference type="RefSeq" id="WP_120747423.1">
    <property type="nucleotide sequence ID" value="NZ_RBAH01000007.1"/>
</dbReference>
<keyword evidence="1" id="KW-0808">Transferase</keyword>
<evidence type="ECO:0000259" key="5">
    <source>
        <dbReference type="Pfam" id="PF04263"/>
    </source>
</evidence>
<protein>
    <submittedName>
        <fullName evidence="6">Thiamine pyrophosphokinase</fullName>
    </submittedName>
</protein>
<dbReference type="GO" id="GO:0004788">
    <property type="term" value="F:thiamine diphosphokinase activity"/>
    <property type="evidence" value="ECO:0007669"/>
    <property type="project" value="InterPro"/>
</dbReference>
<gene>
    <name evidence="6" type="ORF">D7M11_11845</name>
</gene>
<dbReference type="InterPro" id="IPR036759">
    <property type="entry name" value="TPK_catalytic_sf"/>
</dbReference>
<keyword evidence="7" id="KW-1185">Reference proteome</keyword>
<dbReference type="Pfam" id="PF04263">
    <property type="entry name" value="TPK_catalytic"/>
    <property type="match status" value="1"/>
</dbReference>
<keyword evidence="2" id="KW-0547">Nucleotide-binding</keyword>
<evidence type="ECO:0000256" key="4">
    <source>
        <dbReference type="ARBA" id="ARBA00022840"/>
    </source>
</evidence>
<dbReference type="GO" id="GO:0009229">
    <property type="term" value="P:thiamine diphosphate biosynthetic process"/>
    <property type="evidence" value="ECO:0007669"/>
    <property type="project" value="InterPro"/>
</dbReference>